<feature type="signal peptide" evidence="1">
    <location>
        <begin position="1"/>
        <end position="24"/>
    </location>
</feature>
<accession>B4DCR9</accession>
<dbReference type="RefSeq" id="WP_006984026.1">
    <property type="nucleotide sequence ID" value="NZ_ABVL01000060.1"/>
</dbReference>
<dbReference type="InParanoid" id="B4DCR9"/>
<keyword evidence="3" id="KW-1185">Reference proteome</keyword>
<dbReference type="EMBL" id="ABVL01000060">
    <property type="protein sequence ID" value="EDY15764.1"/>
    <property type="molecule type" value="Genomic_DNA"/>
</dbReference>
<reference evidence="2 3" key="1">
    <citation type="journal article" date="2011" name="J. Bacteriol.">
        <title>Genome sequence of Chthoniobacter flavus Ellin428, an aerobic heterotrophic soil bacterium.</title>
        <authorList>
            <person name="Kant R."/>
            <person name="van Passel M.W."/>
            <person name="Palva A."/>
            <person name="Lucas S."/>
            <person name="Lapidus A."/>
            <person name="Glavina Del Rio T."/>
            <person name="Dalin E."/>
            <person name="Tice H."/>
            <person name="Bruce D."/>
            <person name="Goodwin L."/>
            <person name="Pitluck S."/>
            <person name="Larimer F.W."/>
            <person name="Land M.L."/>
            <person name="Hauser L."/>
            <person name="Sangwan P."/>
            <person name="de Vos W.M."/>
            <person name="Janssen P.H."/>
            <person name="Smidt H."/>
        </authorList>
    </citation>
    <scope>NUCLEOTIDE SEQUENCE [LARGE SCALE GENOMIC DNA]</scope>
    <source>
        <strain evidence="2 3">Ellin428</strain>
    </source>
</reference>
<sequence>MKVHYLPLAVTAALVMHAAPSAVATPLSLRSPEIADTYADNSLLWHQLRWLPNSRELVATLTFSNTDYISRVEPRHDETFNFPLPGVKFDARTNTFSVPGNPAIPVAVLHADLIGHSIDLLPTARLLVTHHPHGRVTVRLLPNQPVSGGPLWVER</sequence>
<gene>
    <name evidence="2" type="ORF">CfE428DRAFT_6710</name>
</gene>
<dbReference type="Proteomes" id="UP000005824">
    <property type="component" value="Unassembled WGS sequence"/>
</dbReference>
<proteinExistence type="predicted"/>
<evidence type="ECO:0000256" key="1">
    <source>
        <dbReference type="SAM" id="SignalP"/>
    </source>
</evidence>
<evidence type="ECO:0000313" key="2">
    <source>
        <dbReference type="EMBL" id="EDY15764.1"/>
    </source>
</evidence>
<feature type="chain" id="PRO_5002802778" evidence="1">
    <location>
        <begin position="25"/>
        <end position="155"/>
    </location>
</feature>
<keyword evidence="1" id="KW-0732">Signal</keyword>
<dbReference type="AlphaFoldDB" id="B4DCR9"/>
<organism evidence="2 3">
    <name type="scientific">Chthoniobacter flavus Ellin428</name>
    <dbReference type="NCBI Taxonomy" id="497964"/>
    <lineage>
        <taxon>Bacteria</taxon>
        <taxon>Pseudomonadati</taxon>
        <taxon>Verrucomicrobiota</taxon>
        <taxon>Spartobacteria</taxon>
        <taxon>Chthoniobacterales</taxon>
        <taxon>Chthoniobacteraceae</taxon>
        <taxon>Chthoniobacter</taxon>
    </lineage>
</organism>
<evidence type="ECO:0000313" key="3">
    <source>
        <dbReference type="Proteomes" id="UP000005824"/>
    </source>
</evidence>
<comment type="caution">
    <text evidence="2">The sequence shown here is derived from an EMBL/GenBank/DDBJ whole genome shotgun (WGS) entry which is preliminary data.</text>
</comment>
<name>B4DCR9_9BACT</name>
<protein>
    <submittedName>
        <fullName evidence="2">Uncharacterized protein</fullName>
    </submittedName>
</protein>